<dbReference type="InterPro" id="IPR054545">
    <property type="entry name" value="ApeI-like"/>
</dbReference>
<sequence>MKFRIGADHPALPGHFPGQPIVPGVVILDQVQRAIEHEAGAASRLKLSQVKFLNPLLPEEEAELTFQAQGDGFTFVVSRDATMLVTGQMILL</sequence>
<dbReference type="Pfam" id="PF22818">
    <property type="entry name" value="ApeI-like"/>
    <property type="match status" value="1"/>
</dbReference>
<keyword evidence="3" id="KW-1185">Reference proteome</keyword>
<proteinExistence type="predicted"/>
<dbReference type="RefSeq" id="WP_220380059.1">
    <property type="nucleotide sequence ID" value="NZ_CP080544.1"/>
</dbReference>
<gene>
    <name evidence="2" type="ORF">H8L67_01600</name>
</gene>
<protein>
    <submittedName>
        <fullName evidence="2">Hydroxymyristoyl-ACP dehydratase</fullName>
    </submittedName>
</protein>
<feature type="domain" description="ApeI dehydratase-like" evidence="1">
    <location>
        <begin position="2"/>
        <end position="86"/>
    </location>
</feature>
<dbReference type="SUPFAM" id="SSF54637">
    <property type="entry name" value="Thioesterase/thiol ester dehydrase-isomerase"/>
    <property type="match status" value="1"/>
</dbReference>
<evidence type="ECO:0000313" key="3">
    <source>
        <dbReference type="Proteomes" id="UP000824755"/>
    </source>
</evidence>
<name>A0ABX8WQY8_9GAMM</name>
<dbReference type="Gene3D" id="3.10.129.10">
    <property type="entry name" value="Hotdog Thioesterase"/>
    <property type="match status" value="1"/>
</dbReference>
<organism evidence="2 3">
    <name type="scientific">Lysobacter soyae</name>
    <dbReference type="NCBI Taxonomy" id="2764185"/>
    <lineage>
        <taxon>Bacteria</taxon>
        <taxon>Pseudomonadati</taxon>
        <taxon>Pseudomonadota</taxon>
        <taxon>Gammaproteobacteria</taxon>
        <taxon>Lysobacterales</taxon>
        <taxon>Lysobacteraceae</taxon>
        <taxon>Lysobacter</taxon>
    </lineage>
</organism>
<evidence type="ECO:0000313" key="2">
    <source>
        <dbReference type="EMBL" id="QYR53242.1"/>
    </source>
</evidence>
<dbReference type="Proteomes" id="UP000824755">
    <property type="component" value="Chromosome"/>
</dbReference>
<dbReference type="InterPro" id="IPR029069">
    <property type="entry name" value="HotDog_dom_sf"/>
</dbReference>
<evidence type="ECO:0000259" key="1">
    <source>
        <dbReference type="Pfam" id="PF22818"/>
    </source>
</evidence>
<dbReference type="EMBL" id="CP080544">
    <property type="protein sequence ID" value="QYR53242.1"/>
    <property type="molecule type" value="Genomic_DNA"/>
</dbReference>
<accession>A0ABX8WQY8</accession>
<reference evidence="2 3" key="1">
    <citation type="submission" date="2021-08" db="EMBL/GenBank/DDBJ databases">
        <title>Lysobacter sp. strain CJ11 Genome sequencing and assembly.</title>
        <authorList>
            <person name="Kim I."/>
        </authorList>
    </citation>
    <scope>NUCLEOTIDE SEQUENCE [LARGE SCALE GENOMIC DNA]</scope>
    <source>
        <strain evidence="2 3">CJ11</strain>
    </source>
</reference>